<proteinExistence type="predicted"/>
<protein>
    <submittedName>
        <fullName evidence="2">Uncharacterized protein</fullName>
    </submittedName>
</protein>
<organism evidence="2 3">
    <name type="scientific">Cudoniella acicularis</name>
    <dbReference type="NCBI Taxonomy" id="354080"/>
    <lineage>
        <taxon>Eukaryota</taxon>
        <taxon>Fungi</taxon>
        <taxon>Dikarya</taxon>
        <taxon>Ascomycota</taxon>
        <taxon>Pezizomycotina</taxon>
        <taxon>Leotiomycetes</taxon>
        <taxon>Helotiales</taxon>
        <taxon>Tricladiaceae</taxon>
        <taxon>Cudoniella</taxon>
    </lineage>
</organism>
<feature type="compositionally biased region" description="Polar residues" evidence="1">
    <location>
        <begin position="150"/>
        <end position="182"/>
    </location>
</feature>
<feature type="compositionally biased region" description="Basic and acidic residues" evidence="1">
    <location>
        <begin position="446"/>
        <end position="459"/>
    </location>
</feature>
<dbReference type="OrthoDB" id="8062037at2759"/>
<sequence>MDEGSDEFRIVSRHKLTARRSGAKSTLHGGEMSKTAEDTEDRAPLLNDAADMGLFEEASINSIHSRSDSENTDLKQVEPEPLRPDMYVSIFDPINEPAFRPSKTKPLPKWMNLLPNNVHREREQRQRADEASQPEFHELKKMLKNTRFASGNMANTPTTHVHQNGEAQRSRSGTFSNQTTPESSPPLEIPRVARRRRTTISFDAKVTKEHTTGEPGDRNYRKSQTIDSIYGTPPEYPTTAPPARERTPFPRMSRATVIQEKPSSYFNRSIRTTQAPEPANEWCCGPNEDLQATGFQAPSPKMKTARRPKSMASFLFASKTPESLNDCKSEILVAEAEEPVVTPTSEVSPRKVQIVRPSPLQESSPFTANSSEYLDRYKPETAVAKVERYVAKAPEPIFDKIRRQKVGKVNGGAVIEDKRGERDTGGYGGYGDGNGNGNGKVGNGELRNHDRRGDLHKELTNLFRR</sequence>
<accession>A0A8H4RD18</accession>
<evidence type="ECO:0000313" key="3">
    <source>
        <dbReference type="Proteomes" id="UP000566819"/>
    </source>
</evidence>
<reference evidence="2 3" key="1">
    <citation type="submission" date="2020-03" db="EMBL/GenBank/DDBJ databases">
        <title>Draft Genome Sequence of Cudoniella acicularis.</title>
        <authorList>
            <person name="Buettner E."/>
            <person name="Kellner H."/>
        </authorList>
    </citation>
    <scope>NUCLEOTIDE SEQUENCE [LARGE SCALE GENOMIC DNA]</scope>
    <source>
        <strain evidence="2 3">DSM 108380</strain>
    </source>
</reference>
<feature type="compositionally biased region" description="Basic residues" evidence="1">
    <location>
        <begin position="11"/>
        <end position="22"/>
    </location>
</feature>
<feature type="region of interest" description="Disordered" evidence="1">
    <location>
        <begin position="417"/>
        <end position="465"/>
    </location>
</feature>
<feature type="compositionally biased region" description="Basic and acidic residues" evidence="1">
    <location>
        <begin position="34"/>
        <end position="43"/>
    </location>
</feature>
<keyword evidence="3" id="KW-1185">Reference proteome</keyword>
<dbReference type="AlphaFoldDB" id="A0A8H4RD18"/>
<feature type="compositionally biased region" description="Basic and acidic residues" evidence="1">
    <location>
        <begin position="1"/>
        <end position="10"/>
    </location>
</feature>
<name>A0A8H4RD18_9HELO</name>
<evidence type="ECO:0000256" key="1">
    <source>
        <dbReference type="SAM" id="MobiDB-lite"/>
    </source>
</evidence>
<feature type="region of interest" description="Disordered" evidence="1">
    <location>
        <begin position="227"/>
        <end position="247"/>
    </location>
</feature>
<evidence type="ECO:0000313" key="2">
    <source>
        <dbReference type="EMBL" id="KAF4627845.1"/>
    </source>
</evidence>
<feature type="compositionally biased region" description="Gly residues" evidence="1">
    <location>
        <begin position="425"/>
        <end position="442"/>
    </location>
</feature>
<dbReference type="EMBL" id="JAAMPI010000901">
    <property type="protein sequence ID" value="KAF4627845.1"/>
    <property type="molecule type" value="Genomic_DNA"/>
</dbReference>
<dbReference type="Proteomes" id="UP000566819">
    <property type="component" value="Unassembled WGS sequence"/>
</dbReference>
<comment type="caution">
    <text evidence="2">The sequence shown here is derived from an EMBL/GenBank/DDBJ whole genome shotgun (WGS) entry which is preliminary data.</text>
</comment>
<feature type="region of interest" description="Disordered" evidence="1">
    <location>
        <begin position="1"/>
        <end position="50"/>
    </location>
</feature>
<gene>
    <name evidence="2" type="ORF">G7Y89_g10302</name>
</gene>
<feature type="region of interest" description="Disordered" evidence="1">
    <location>
        <begin position="150"/>
        <end position="187"/>
    </location>
</feature>